<dbReference type="EMBL" id="BOOJ01000087">
    <property type="protein sequence ID" value="GIH97559.1"/>
    <property type="molecule type" value="Genomic_DNA"/>
</dbReference>
<gene>
    <name evidence="2" type="ORF">Psi01_81890</name>
</gene>
<organism evidence="2 3">
    <name type="scientific">Planobispora siamensis</name>
    <dbReference type="NCBI Taxonomy" id="936338"/>
    <lineage>
        <taxon>Bacteria</taxon>
        <taxon>Bacillati</taxon>
        <taxon>Actinomycetota</taxon>
        <taxon>Actinomycetes</taxon>
        <taxon>Streptosporangiales</taxon>
        <taxon>Streptosporangiaceae</taxon>
        <taxon>Planobispora</taxon>
    </lineage>
</organism>
<feature type="region of interest" description="Disordered" evidence="1">
    <location>
        <begin position="60"/>
        <end position="127"/>
    </location>
</feature>
<comment type="caution">
    <text evidence="2">The sequence shown here is derived from an EMBL/GenBank/DDBJ whole genome shotgun (WGS) entry which is preliminary data.</text>
</comment>
<protein>
    <submittedName>
        <fullName evidence="2">Uncharacterized protein</fullName>
    </submittedName>
</protein>
<keyword evidence="3" id="KW-1185">Reference proteome</keyword>
<dbReference type="AlphaFoldDB" id="A0A8J3SQM2"/>
<evidence type="ECO:0000313" key="2">
    <source>
        <dbReference type="EMBL" id="GIH97559.1"/>
    </source>
</evidence>
<feature type="compositionally biased region" description="Polar residues" evidence="1">
    <location>
        <begin position="101"/>
        <end position="114"/>
    </location>
</feature>
<feature type="compositionally biased region" description="Basic residues" evidence="1">
    <location>
        <begin position="1"/>
        <end position="10"/>
    </location>
</feature>
<feature type="region of interest" description="Disordered" evidence="1">
    <location>
        <begin position="1"/>
        <end position="23"/>
    </location>
</feature>
<sequence length="127" mass="13083">MTNARHRPGRRGGGAEAAQPGRGLTDAVAASQVAEGLGAEDQVEAVAGVVAEDVGLKTVASAPSTPSKDGTVPRTDAATPARRVSSLPKRSMAVFRRTRPRSSFLSCQTASSRAAPSRGMRATPERT</sequence>
<evidence type="ECO:0000313" key="3">
    <source>
        <dbReference type="Proteomes" id="UP000619788"/>
    </source>
</evidence>
<evidence type="ECO:0000256" key="1">
    <source>
        <dbReference type="SAM" id="MobiDB-lite"/>
    </source>
</evidence>
<accession>A0A8J3SQM2</accession>
<proteinExistence type="predicted"/>
<dbReference type="Proteomes" id="UP000619788">
    <property type="component" value="Unassembled WGS sequence"/>
</dbReference>
<reference evidence="2 3" key="1">
    <citation type="submission" date="2021-01" db="EMBL/GenBank/DDBJ databases">
        <title>Whole genome shotgun sequence of Planobispora siamensis NBRC 107568.</title>
        <authorList>
            <person name="Komaki H."/>
            <person name="Tamura T."/>
        </authorList>
    </citation>
    <scope>NUCLEOTIDE SEQUENCE [LARGE SCALE GENOMIC DNA]</scope>
    <source>
        <strain evidence="2 3">NBRC 107568</strain>
    </source>
</reference>
<name>A0A8J3SQM2_9ACTN</name>